<dbReference type="EMBL" id="MRZV01000022">
    <property type="protein sequence ID" value="PIK61933.1"/>
    <property type="molecule type" value="Genomic_DNA"/>
</dbReference>
<feature type="region of interest" description="Disordered" evidence="1">
    <location>
        <begin position="1"/>
        <end position="86"/>
    </location>
</feature>
<sequence>MNRLEADQETLGSHELKRSNTQDSLDLLTEKGNRDSGVSQTDQARKSPSKRRGSNPFISVTSDEDSPKKLNVANGKSTPARPVNRRVLSLAVPDEVPLRSPVKSHSENDLLELSEIKGTELQKSKDISDSSDMSSAGGSGFRKLTNQFRKFNLPISFTRTQRQNEKLKKSLEMRARCQSRFICL</sequence>
<reference evidence="2 3" key="1">
    <citation type="journal article" date="2017" name="PLoS Biol.">
        <title>The sea cucumber genome provides insights into morphological evolution and visceral regeneration.</title>
        <authorList>
            <person name="Zhang X."/>
            <person name="Sun L."/>
            <person name="Yuan J."/>
            <person name="Sun Y."/>
            <person name="Gao Y."/>
            <person name="Zhang L."/>
            <person name="Li S."/>
            <person name="Dai H."/>
            <person name="Hamel J.F."/>
            <person name="Liu C."/>
            <person name="Yu Y."/>
            <person name="Liu S."/>
            <person name="Lin W."/>
            <person name="Guo K."/>
            <person name="Jin S."/>
            <person name="Xu P."/>
            <person name="Storey K.B."/>
            <person name="Huan P."/>
            <person name="Zhang T."/>
            <person name="Zhou Y."/>
            <person name="Zhang J."/>
            <person name="Lin C."/>
            <person name="Li X."/>
            <person name="Xing L."/>
            <person name="Huo D."/>
            <person name="Sun M."/>
            <person name="Wang L."/>
            <person name="Mercier A."/>
            <person name="Li F."/>
            <person name="Yang H."/>
            <person name="Xiang J."/>
        </authorList>
    </citation>
    <scope>NUCLEOTIDE SEQUENCE [LARGE SCALE GENOMIC DNA]</scope>
    <source>
        <strain evidence="2">Shaxun</strain>
        <tissue evidence="2">Muscle</tissue>
    </source>
</reference>
<dbReference type="Proteomes" id="UP000230750">
    <property type="component" value="Unassembled WGS sequence"/>
</dbReference>
<evidence type="ECO:0000313" key="3">
    <source>
        <dbReference type="Proteomes" id="UP000230750"/>
    </source>
</evidence>
<feature type="region of interest" description="Disordered" evidence="1">
    <location>
        <begin position="122"/>
        <end position="141"/>
    </location>
</feature>
<evidence type="ECO:0000313" key="2">
    <source>
        <dbReference type="EMBL" id="PIK61933.1"/>
    </source>
</evidence>
<keyword evidence="3" id="KW-1185">Reference proteome</keyword>
<organism evidence="2 3">
    <name type="scientific">Stichopus japonicus</name>
    <name type="common">Sea cucumber</name>
    <dbReference type="NCBI Taxonomy" id="307972"/>
    <lineage>
        <taxon>Eukaryota</taxon>
        <taxon>Metazoa</taxon>
        <taxon>Echinodermata</taxon>
        <taxon>Eleutherozoa</taxon>
        <taxon>Echinozoa</taxon>
        <taxon>Holothuroidea</taxon>
        <taxon>Aspidochirotacea</taxon>
        <taxon>Aspidochirotida</taxon>
        <taxon>Stichopodidae</taxon>
        <taxon>Apostichopus</taxon>
    </lineage>
</organism>
<gene>
    <name evidence="2" type="ORF">BSL78_01158</name>
</gene>
<protein>
    <submittedName>
        <fullName evidence="2">Uncharacterized protein</fullName>
    </submittedName>
</protein>
<comment type="caution">
    <text evidence="2">The sequence shown here is derived from an EMBL/GenBank/DDBJ whole genome shotgun (WGS) entry which is preliminary data.</text>
</comment>
<feature type="compositionally biased region" description="Basic and acidic residues" evidence="1">
    <location>
        <begin position="1"/>
        <end position="20"/>
    </location>
</feature>
<proteinExistence type="predicted"/>
<name>A0A2G8LNV1_STIJA</name>
<dbReference type="AlphaFoldDB" id="A0A2G8LNV1"/>
<evidence type="ECO:0000256" key="1">
    <source>
        <dbReference type="SAM" id="MobiDB-lite"/>
    </source>
</evidence>
<accession>A0A2G8LNV1</accession>